<dbReference type="OrthoDB" id="39992at2157"/>
<dbReference type="GO" id="GO:0061710">
    <property type="term" value="F:L-threonylcarbamoyladenylate synthase"/>
    <property type="evidence" value="ECO:0007669"/>
    <property type="project" value="UniProtKB-EC"/>
</dbReference>
<dbReference type="GO" id="GO:0003725">
    <property type="term" value="F:double-stranded RNA binding"/>
    <property type="evidence" value="ECO:0007669"/>
    <property type="project" value="InterPro"/>
</dbReference>
<dbReference type="SUPFAM" id="SSF55821">
    <property type="entry name" value="YrdC/RibB"/>
    <property type="match status" value="1"/>
</dbReference>
<feature type="domain" description="YrdC-like" evidence="12">
    <location>
        <begin position="15"/>
        <end position="199"/>
    </location>
</feature>
<keyword evidence="4" id="KW-0963">Cytoplasm</keyword>
<evidence type="ECO:0000256" key="11">
    <source>
        <dbReference type="ARBA" id="ARBA00048366"/>
    </source>
</evidence>
<dbReference type="InterPro" id="IPR050156">
    <property type="entry name" value="TC-AMP_synthase_SUA5"/>
</dbReference>
<dbReference type="KEGG" id="mjh:JH146_0519"/>
<dbReference type="EC" id="2.7.7.87" evidence="3"/>
<evidence type="ECO:0000256" key="2">
    <source>
        <dbReference type="ARBA" id="ARBA00007663"/>
    </source>
</evidence>
<dbReference type="EMBL" id="CP009149">
    <property type="protein sequence ID" value="AIJ05369.1"/>
    <property type="molecule type" value="Genomic_DNA"/>
</dbReference>
<dbReference type="GO" id="GO:0006450">
    <property type="term" value="P:regulation of translational fidelity"/>
    <property type="evidence" value="ECO:0007669"/>
    <property type="project" value="TreeGrafter"/>
</dbReference>
<dbReference type="GO" id="GO:0008033">
    <property type="term" value="P:tRNA processing"/>
    <property type="evidence" value="ECO:0007669"/>
    <property type="project" value="UniProtKB-KW"/>
</dbReference>
<sequence>MELKNKIIKIYELDEKERTEILNFLKEELLNGKIIICGTDTLYGISANALDEKAVKKVYQIKKRDFNKPLSICVKDKKEIEKYAYVNDLAKKIIDKFLPGPLTIILKKKPLIPDIVAKDYIGIRIPDEPVIRELSIVPLTTTSANISGKESPTAVDEIDEEVLKKIDYVIDIGKCKYSKPSTIIKIEDDKIIPIREGVIPISKISEEL</sequence>
<evidence type="ECO:0000256" key="6">
    <source>
        <dbReference type="ARBA" id="ARBA00022694"/>
    </source>
</evidence>
<dbReference type="InterPro" id="IPR006070">
    <property type="entry name" value="Sua5-like_dom"/>
</dbReference>
<accession>A0A076LIN6</accession>
<evidence type="ECO:0000256" key="4">
    <source>
        <dbReference type="ARBA" id="ARBA00022490"/>
    </source>
</evidence>
<comment type="subcellular location">
    <subcellularLocation>
        <location evidence="1">Cytoplasm</location>
    </subcellularLocation>
</comment>
<organism evidence="13 14">
    <name type="scientific">Methanocaldococcus bathoardescens</name>
    <dbReference type="NCBI Taxonomy" id="1301915"/>
    <lineage>
        <taxon>Archaea</taxon>
        <taxon>Methanobacteriati</taxon>
        <taxon>Methanobacteriota</taxon>
        <taxon>Methanomada group</taxon>
        <taxon>Methanococci</taxon>
        <taxon>Methanococcales</taxon>
        <taxon>Methanocaldococcaceae</taxon>
        <taxon>Methanocaldococcus</taxon>
    </lineage>
</organism>
<protein>
    <recommendedName>
        <fullName evidence="10">L-threonylcarbamoyladenylate synthase</fullName>
        <ecNumber evidence="3">2.7.7.87</ecNumber>
    </recommendedName>
    <alternativeName>
        <fullName evidence="10">L-threonylcarbamoyladenylate synthase</fullName>
    </alternativeName>
</protein>
<evidence type="ECO:0000256" key="10">
    <source>
        <dbReference type="ARBA" id="ARBA00029774"/>
    </source>
</evidence>
<comment type="similarity">
    <text evidence="2">Belongs to the SUA5 family.</text>
</comment>
<dbReference type="Pfam" id="PF01300">
    <property type="entry name" value="Sua5_yciO_yrdC"/>
    <property type="match status" value="1"/>
</dbReference>
<evidence type="ECO:0000313" key="14">
    <source>
        <dbReference type="Proteomes" id="UP000028781"/>
    </source>
</evidence>
<evidence type="ECO:0000256" key="9">
    <source>
        <dbReference type="ARBA" id="ARBA00022840"/>
    </source>
</evidence>
<dbReference type="NCBIfam" id="TIGR00057">
    <property type="entry name" value="L-threonylcarbamoyladenylate synthase"/>
    <property type="match status" value="1"/>
</dbReference>
<dbReference type="Proteomes" id="UP000028781">
    <property type="component" value="Chromosome"/>
</dbReference>
<proteinExistence type="inferred from homology"/>
<evidence type="ECO:0000256" key="1">
    <source>
        <dbReference type="ARBA" id="ARBA00004496"/>
    </source>
</evidence>
<dbReference type="GeneID" id="24891119"/>
<dbReference type="STRING" id="1301915.JH146_0519"/>
<evidence type="ECO:0000313" key="13">
    <source>
        <dbReference type="EMBL" id="AIJ05369.1"/>
    </source>
</evidence>
<dbReference type="GO" id="GO:0000049">
    <property type="term" value="F:tRNA binding"/>
    <property type="evidence" value="ECO:0007669"/>
    <property type="project" value="TreeGrafter"/>
</dbReference>
<evidence type="ECO:0000256" key="8">
    <source>
        <dbReference type="ARBA" id="ARBA00022741"/>
    </source>
</evidence>
<comment type="catalytic activity">
    <reaction evidence="11">
        <text>L-threonine + hydrogencarbonate + ATP = L-threonylcarbamoyladenylate + diphosphate + H2O</text>
        <dbReference type="Rhea" id="RHEA:36407"/>
        <dbReference type="ChEBI" id="CHEBI:15377"/>
        <dbReference type="ChEBI" id="CHEBI:17544"/>
        <dbReference type="ChEBI" id="CHEBI:30616"/>
        <dbReference type="ChEBI" id="CHEBI:33019"/>
        <dbReference type="ChEBI" id="CHEBI:57926"/>
        <dbReference type="ChEBI" id="CHEBI:73682"/>
        <dbReference type="EC" id="2.7.7.87"/>
    </reaction>
</comment>
<dbReference type="PANTHER" id="PTHR17490:SF16">
    <property type="entry name" value="THREONYLCARBAMOYL-AMP SYNTHASE"/>
    <property type="match status" value="1"/>
</dbReference>
<dbReference type="GO" id="GO:0005524">
    <property type="term" value="F:ATP binding"/>
    <property type="evidence" value="ECO:0007669"/>
    <property type="project" value="UniProtKB-KW"/>
</dbReference>
<evidence type="ECO:0000259" key="12">
    <source>
        <dbReference type="PROSITE" id="PS51163"/>
    </source>
</evidence>
<dbReference type="RefSeq" id="WP_048202590.1">
    <property type="nucleotide sequence ID" value="NZ_CP009149.1"/>
</dbReference>
<reference evidence="13 14" key="1">
    <citation type="journal article" date="2015" name="Int. J. Syst. Evol. Microbiol.">
        <title>M ethanocaldococcus bathoardescens sp. nov., a hyperthermophilic methanogen isolated from a volcanically active deep-sea hydrothermal vent.</title>
        <authorList>
            <person name="Stewart L.C."/>
            <person name="Jung J.H."/>
            <person name="Kim Y.T."/>
            <person name="Kwon S.W."/>
            <person name="Park C.S."/>
            <person name="Holden J.F."/>
        </authorList>
    </citation>
    <scope>NUCLEOTIDE SEQUENCE [LARGE SCALE GENOMIC DNA]</scope>
    <source>
        <strain evidence="13 14">JH146</strain>
    </source>
</reference>
<evidence type="ECO:0000256" key="5">
    <source>
        <dbReference type="ARBA" id="ARBA00022679"/>
    </source>
</evidence>
<gene>
    <name evidence="13" type="ORF">JH146_0519</name>
</gene>
<keyword evidence="14" id="KW-1185">Reference proteome</keyword>
<evidence type="ECO:0000256" key="7">
    <source>
        <dbReference type="ARBA" id="ARBA00022695"/>
    </source>
</evidence>
<dbReference type="AlphaFoldDB" id="A0A076LIN6"/>
<name>A0A076LIN6_9EURY</name>
<dbReference type="InterPro" id="IPR017945">
    <property type="entry name" value="DHBP_synth_RibB-like_a/b_dom"/>
</dbReference>
<dbReference type="PROSITE" id="PS51163">
    <property type="entry name" value="YRDC"/>
    <property type="match status" value="1"/>
</dbReference>
<dbReference type="Gene3D" id="3.90.870.10">
    <property type="entry name" value="DHBP synthase"/>
    <property type="match status" value="1"/>
</dbReference>
<keyword evidence="6" id="KW-0819">tRNA processing</keyword>
<keyword evidence="8" id="KW-0547">Nucleotide-binding</keyword>
<dbReference type="HOGENOM" id="CLU_031397_3_2_2"/>
<evidence type="ECO:0000256" key="3">
    <source>
        <dbReference type="ARBA" id="ARBA00012584"/>
    </source>
</evidence>
<keyword evidence="5" id="KW-0808">Transferase</keyword>
<keyword evidence="7" id="KW-0548">Nucleotidyltransferase</keyword>
<dbReference type="GO" id="GO:0005737">
    <property type="term" value="C:cytoplasm"/>
    <property type="evidence" value="ECO:0007669"/>
    <property type="project" value="UniProtKB-SubCell"/>
</dbReference>
<keyword evidence="9" id="KW-0067">ATP-binding</keyword>
<dbReference type="PANTHER" id="PTHR17490">
    <property type="entry name" value="SUA5"/>
    <property type="match status" value="1"/>
</dbReference>